<dbReference type="SUPFAM" id="SSF53822">
    <property type="entry name" value="Periplasmic binding protein-like I"/>
    <property type="match status" value="1"/>
</dbReference>
<dbReference type="InterPro" id="IPR028082">
    <property type="entry name" value="Peripla_BP_I"/>
</dbReference>
<reference evidence="5 6" key="1">
    <citation type="journal article" date="2011" name="J. Bacteriol.">
        <title>Genome sequence of 'Pedosphaera parvula' Ellin514, an aerobic Verrucomicrobial isolate from pasture soil.</title>
        <authorList>
            <person name="Kant R."/>
            <person name="van Passel M.W."/>
            <person name="Sangwan P."/>
            <person name="Palva A."/>
            <person name="Lucas S."/>
            <person name="Copeland A."/>
            <person name="Lapidus A."/>
            <person name="Glavina Del Rio T."/>
            <person name="Dalin E."/>
            <person name="Tice H."/>
            <person name="Bruce D."/>
            <person name="Goodwin L."/>
            <person name="Pitluck S."/>
            <person name="Chertkov O."/>
            <person name="Larimer F.W."/>
            <person name="Land M.L."/>
            <person name="Hauser L."/>
            <person name="Brettin T.S."/>
            <person name="Detter J.C."/>
            <person name="Han S."/>
            <person name="de Vos W.M."/>
            <person name="Janssen P.H."/>
            <person name="Smidt H."/>
        </authorList>
    </citation>
    <scope>NUCLEOTIDE SEQUENCE [LARGE SCALE GENOMIC DNA]</scope>
    <source>
        <strain evidence="5 6">Ellin514</strain>
    </source>
</reference>
<sequence length="345" mass="37667">MVRLKDIANRAGVSVMTVSKVMRNAPDISAATKARVKVLAQQMGYVPDSTAQSLRTRTSRLLGVVVTSLTDPILSRVLLALEERAYESGFEIILTQTLDREEREEAAIQRLLARRVDGLFISPVYRLKPEAPIYQILQARGTPVVILGNNAPFCRQFVAVGADDLLGGYAATQHLLQLGHKRIAFFTGPHASPWAHERFEGYRRALRETGLDVDDRLVFQAGQTIDDGAKAALQFMNESADATAIQAVNDLVAIGCANTFLDQGVKIPQELSLIGFGNILTSEYFRVPLTTVRQAKFRLGSAAMEVMLKMIGGERGEPKRLKAEIAVRASTGTPRLGPLIPSPAT</sequence>
<keyword evidence="3" id="KW-0804">Transcription</keyword>
<dbReference type="SMART" id="SM00354">
    <property type="entry name" value="HTH_LACI"/>
    <property type="match status" value="1"/>
</dbReference>
<dbReference type="PANTHER" id="PTHR30146:SF109">
    <property type="entry name" value="HTH-TYPE TRANSCRIPTIONAL REGULATOR GALS"/>
    <property type="match status" value="1"/>
</dbReference>
<dbReference type="CDD" id="cd06267">
    <property type="entry name" value="PBP1_LacI_sugar_binding-like"/>
    <property type="match status" value="1"/>
</dbReference>
<dbReference type="OrthoDB" id="9796922at2"/>
<evidence type="ECO:0000256" key="1">
    <source>
        <dbReference type="ARBA" id="ARBA00023015"/>
    </source>
</evidence>
<evidence type="ECO:0000259" key="4">
    <source>
        <dbReference type="PROSITE" id="PS50932"/>
    </source>
</evidence>
<protein>
    <submittedName>
        <fullName evidence="5">Transcriptional regulator, LacI family</fullName>
        <ecNumber evidence="5">5.1.1.1</ecNumber>
    </submittedName>
</protein>
<gene>
    <name evidence="5" type="ORF">Cflav_PD1681</name>
</gene>
<name>B9XMS3_PEDPL</name>
<proteinExistence type="predicted"/>
<dbReference type="EC" id="5.1.1.1" evidence="5"/>
<dbReference type="PANTHER" id="PTHR30146">
    <property type="entry name" value="LACI-RELATED TRANSCRIPTIONAL REPRESSOR"/>
    <property type="match status" value="1"/>
</dbReference>
<dbReference type="Proteomes" id="UP000003688">
    <property type="component" value="Unassembled WGS sequence"/>
</dbReference>
<evidence type="ECO:0000256" key="3">
    <source>
        <dbReference type="ARBA" id="ARBA00023163"/>
    </source>
</evidence>
<dbReference type="PROSITE" id="PS50932">
    <property type="entry name" value="HTH_LACI_2"/>
    <property type="match status" value="1"/>
</dbReference>
<keyword evidence="5" id="KW-0413">Isomerase</keyword>
<evidence type="ECO:0000313" key="6">
    <source>
        <dbReference type="Proteomes" id="UP000003688"/>
    </source>
</evidence>
<dbReference type="InterPro" id="IPR001761">
    <property type="entry name" value="Peripla_BP/Lac1_sug-bd_dom"/>
</dbReference>
<dbReference type="CDD" id="cd01392">
    <property type="entry name" value="HTH_LacI"/>
    <property type="match status" value="1"/>
</dbReference>
<keyword evidence="2" id="KW-0238">DNA-binding</keyword>
<dbReference type="PROSITE" id="PS00356">
    <property type="entry name" value="HTH_LACI_1"/>
    <property type="match status" value="1"/>
</dbReference>
<organism evidence="5 6">
    <name type="scientific">Pedosphaera parvula (strain Ellin514)</name>
    <dbReference type="NCBI Taxonomy" id="320771"/>
    <lineage>
        <taxon>Bacteria</taxon>
        <taxon>Pseudomonadati</taxon>
        <taxon>Verrucomicrobiota</taxon>
        <taxon>Pedosphaerae</taxon>
        <taxon>Pedosphaerales</taxon>
        <taxon>Pedosphaeraceae</taxon>
        <taxon>Pedosphaera</taxon>
    </lineage>
</organism>
<dbReference type="STRING" id="320771.Cflav_PD1681"/>
<accession>B9XMS3</accession>
<dbReference type="Pfam" id="PF00532">
    <property type="entry name" value="Peripla_BP_1"/>
    <property type="match status" value="1"/>
</dbReference>
<dbReference type="GO" id="GO:0003700">
    <property type="term" value="F:DNA-binding transcription factor activity"/>
    <property type="evidence" value="ECO:0007669"/>
    <property type="project" value="TreeGrafter"/>
</dbReference>
<dbReference type="AlphaFoldDB" id="B9XMS3"/>
<dbReference type="GO" id="GO:0008784">
    <property type="term" value="F:alanine racemase activity"/>
    <property type="evidence" value="ECO:0007669"/>
    <property type="project" value="UniProtKB-EC"/>
</dbReference>
<dbReference type="Gene3D" id="3.40.50.2300">
    <property type="match status" value="2"/>
</dbReference>
<dbReference type="Gene3D" id="1.10.260.40">
    <property type="entry name" value="lambda repressor-like DNA-binding domains"/>
    <property type="match status" value="1"/>
</dbReference>
<dbReference type="RefSeq" id="WP_007417112.1">
    <property type="nucleotide sequence ID" value="NZ_ABOX02000036.1"/>
</dbReference>
<dbReference type="SUPFAM" id="SSF47413">
    <property type="entry name" value="lambda repressor-like DNA-binding domains"/>
    <property type="match status" value="1"/>
</dbReference>
<keyword evidence="6" id="KW-1185">Reference proteome</keyword>
<keyword evidence="1" id="KW-0805">Transcription regulation</keyword>
<feature type="domain" description="HTH lacI-type" evidence="4">
    <location>
        <begin position="2"/>
        <end position="56"/>
    </location>
</feature>
<dbReference type="InterPro" id="IPR000843">
    <property type="entry name" value="HTH_LacI"/>
</dbReference>
<dbReference type="GO" id="GO:0000976">
    <property type="term" value="F:transcription cis-regulatory region binding"/>
    <property type="evidence" value="ECO:0007669"/>
    <property type="project" value="TreeGrafter"/>
</dbReference>
<dbReference type="InterPro" id="IPR010982">
    <property type="entry name" value="Lambda_DNA-bd_dom_sf"/>
</dbReference>
<evidence type="ECO:0000256" key="2">
    <source>
        <dbReference type="ARBA" id="ARBA00023125"/>
    </source>
</evidence>
<evidence type="ECO:0000313" key="5">
    <source>
        <dbReference type="EMBL" id="EEF58848.1"/>
    </source>
</evidence>
<dbReference type="Pfam" id="PF00356">
    <property type="entry name" value="LacI"/>
    <property type="match status" value="1"/>
</dbReference>
<dbReference type="EMBL" id="ABOX02000036">
    <property type="protein sequence ID" value="EEF58848.1"/>
    <property type="molecule type" value="Genomic_DNA"/>
</dbReference>
<comment type="caution">
    <text evidence="5">The sequence shown here is derived from an EMBL/GenBank/DDBJ whole genome shotgun (WGS) entry which is preliminary data.</text>
</comment>